<dbReference type="RefSeq" id="WP_225699531.1">
    <property type="nucleotide sequence ID" value="NZ_JAIXNE010000006.1"/>
</dbReference>
<gene>
    <name evidence="4" type="ORF">LDX50_27640</name>
</gene>
<dbReference type="InterPro" id="IPR038765">
    <property type="entry name" value="Papain-like_cys_pep_sf"/>
</dbReference>
<feature type="signal peptide" evidence="1">
    <location>
        <begin position="1"/>
        <end position="19"/>
    </location>
</feature>
<dbReference type="AlphaFoldDB" id="A0A9X1KZ96"/>
<proteinExistence type="predicted"/>
<name>A0A9X1KZ96_9BACT</name>
<dbReference type="Gene3D" id="2.60.120.1130">
    <property type="match status" value="1"/>
</dbReference>
<feature type="chain" id="PRO_5040747332" evidence="1">
    <location>
        <begin position="20"/>
        <end position="643"/>
    </location>
</feature>
<comment type="caution">
    <text evidence="4">The sequence shown here is derived from an EMBL/GenBank/DDBJ whole genome shotgun (WGS) entry which is preliminary data.</text>
</comment>
<dbReference type="Gene3D" id="2.60.40.3140">
    <property type="match status" value="1"/>
</dbReference>
<keyword evidence="1" id="KW-0732">Signal</keyword>
<dbReference type="EMBL" id="JAIXNE010000006">
    <property type="protein sequence ID" value="MCA6078678.1"/>
    <property type="molecule type" value="Genomic_DNA"/>
</dbReference>
<accession>A0A9X1KZ96</accession>
<dbReference type="Proteomes" id="UP001139409">
    <property type="component" value="Unassembled WGS sequence"/>
</dbReference>
<feature type="domain" description="DUF3857" evidence="3">
    <location>
        <begin position="63"/>
        <end position="188"/>
    </location>
</feature>
<dbReference type="SUPFAM" id="SSF54001">
    <property type="entry name" value="Cysteine proteinases"/>
    <property type="match status" value="1"/>
</dbReference>
<evidence type="ECO:0000256" key="1">
    <source>
        <dbReference type="SAM" id="SignalP"/>
    </source>
</evidence>
<reference evidence="4" key="1">
    <citation type="submission" date="2021-09" db="EMBL/GenBank/DDBJ databases">
        <title>Fulvivirga sp. isolated from coastal sediment.</title>
        <authorList>
            <person name="Yu H."/>
        </authorList>
    </citation>
    <scope>NUCLEOTIDE SEQUENCE</scope>
    <source>
        <strain evidence="4">1062</strain>
    </source>
</reference>
<dbReference type="Gene3D" id="3.10.620.30">
    <property type="match status" value="1"/>
</dbReference>
<feature type="domain" description="Transglutaminase-like" evidence="2">
    <location>
        <begin position="292"/>
        <end position="368"/>
    </location>
</feature>
<keyword evidence="5" id="KW-1185">Reference proteome</keyword>
<dbReference type="InterPro" id="IPR024618">
    <property type="entry name" value="DUF3857"/>
</dbReference>
<evidence type="ECO:0000259" key="2">
    <source>
        <dbReference type="Pfam" id="PF01841"/>
    </source>
</evidence>
<protein>
    <submittedName>
        <fullName evidence="4">DUF3857 domain-containing protein</fullName>
    </submittedName>
</protein>
<sequence>MLRFFLALIMGAIATLSWAQKKPVKFGEIDIENLKMEVYPLDSSAGAVILYDYGMTNFDHNFEVSFSRHVKIKILNKSEFDRADIKIPHYSSDMVTRLKASTYNLENGKIVESEVDKKDMFDEKASKYMENRSFSFPNVKEGSIIEYTFEVNYGSFRKIMPWYFQHDIPVMYSEYRVELPEPFEYKKIMTGYISLDEAETESRNTTFQGIPIRIFAQRYVATDIPAFREEAGVASPDDYMSKISFELDMIRVPGEPIRYFMPKSYAHLSRHLATTDMFEKEMNKGKFVEDQVAEITAGLSTDEEKAKAIYFWVQENFIVDTEFYEDNYKKIFDERKGYAEDINFILMMMMKEAGFKVEPVLISTRAHGKVHPFYPSQYNFNHMISLVTAGESTWLLDASDKLLPFNAIGEKCLNGNGLVISENEPRWVELNPSFQNLKYISSQLELDSDGNLKGHMQMSRKGYEAIGFRRKNMESKDDYVKNFSQSLANWTINSHELEGLEKKEDYVNEEIEIEVPGYAQSMGDVIYVNPMIFGGMKENPYKSEKREYPVNYAAPVKELTSFSITIPEGYVLDDVPQPVAMALPENAGKFIYSISSTGRIMTITSQFMINKTEFLPDEYPILRQFYAQVVAKQSEQVVLKKEL</sequence>
<dbReference type="Pfam" id="PF01841">
    <property type="entry name" value="Transglut_core"/>
    <property type="match status" value="1"/>
</dbReference>
<organism evidence="4 5">
    <name type="scientific">Fulvivirga sedimenti</name>
    <dbReference type="NCBI Taxonomy" id="2879465"/>
    <lineage>
        <taxon>Bacteria</taxon>
        <taxon>Pseudomonadati</taxon>
        <taxon>Bacteroidota</taxon>
        <taxon>Cytophagia</taxon>
        <taxon>Cytophagales</taxon>
        <taxon>Fulvivirgaceae</taxon>
        <taxon>Fulvivirga</taxon>
    </lineage>
</organism>
<dbReference type="InterPro" id="IPR002931">
    <property type="entry name" value="Transglutaminase-like"/>
</dbReference>
<evidence type="ECO:0000259" key="3">
    <source>
        <dbReference type="Pfam" id="PF12969"/>
    </source>
</evidence>
<evidence type="ECO:0000313" key="4">
    <source>
        <dbReference type="EMBL" id="MCA6078678.1"/>
    </source>
</evidence>
<dbReference type="Pfam" id="PF12969">
    <property type="entry name" value="DUF3857"/>
    <property type="match status" value="1"/>
</dbReference>
<evidence type="ECO:0000313" key="5">
    <source>
        <dbReference type="Proteomes" id="UP001139409"/>
    </source>
</evidence>